<feature type="signal peptide" evidence="6">
    <location>
        <begin position="1"/>
        <end position="19"/>
    </location>
</feature>
<dbReference type="EMBL" id="VSDQ01000679">
    <property type="protein sequence ID" value="TYA74222.1"/>
    <property type="molecule type" value="Genomic_DNA"/>
</dbReference>
<comment type="caution">
    <text evidence="7">The sequence shown here is derived from an EMBL/GenBank/DDBJ whole genome shotgun (WGS) entry which is preliminary data.</text>
</comment>
<dbReference type="PANTHER" id="PTHR10363:SF2">
    <property type="entry name" value="BLEOMYCIN HYDROLASE"/>
    <property type="match status" value="1"/>
</dbReference>
<keyword evidence="8" id="KW-1185">Reference proteome</keyword>
<evidence type="ECO:0000256" key="3">
    <source>
        <dbReference type="ARBA" id="ARBA00022807"/>
    </source>
</evidence>
<dbReference type="InterPro" id="IPR038765">
    <property type="entry name" value="Papain-like_cys_pep_sf"/>
</dbReference>
<proteinExistence type="inferred from homology"/>
<reference evidence="7 8" key="1">
    <citation type="submission" date="2019-08" db="EMBL/GenBank/DDBJ databases">
        <title>Seonamhaeicola sediminis sp. nov., isolated from marine sediment.</title>
        <authorList>
            <person name="Cao W.R."/>
        </authorList>
    </citation>
    <scope>NUCLEOTIDE SEQUENCE [LARGE SCALE GENOMIC DNA]</scope>
    <source>
        <strain evidence="7 8">B011</strain>
    </source>
</reference>
<accession>A0A5D0HXP7</accession>
<comment type="similarity">
    <text evidence="4">Belongs to the peptidase C1 family.</text>
</comment>
<evidence type="ECO:0000313" key="7">
    <source>
        <dbReference type="EMBL" id="TYA74222.1"/>
    </source>
</evidence>
<dbReference type="GO" id="GO:0043418">
    <property type="term" value="P:homocysteine catabolic process"/>
    <property type="evidence" value="ECO:0007669"/>
    <property type="project" value="TreeGrafter"/>
</dbReference>
<dbReference type="GO" id="GO:0006508">
    <property type="term" value="P:proteolysis"/>
    <property type="evidence" value="ECO:0007669"/>
    <property type="project" value="UniProtKB-KW"/>
</dbReference>
<dbReference type="SUPFAM" id="SSF54001">
    <property type="entry name" value="Cysteine proteinases"/>
    <property type="match status" value="1"/>
</dbReference>
<evidence type="ECO:0000256" key="5">
    <source>
        <dbReference type="PIRSR" id="PIRSR005700-1"/>
    </source>
</evidence>
<sequence>MKKVILSIFVVVFAVLANAQEPYKFNEVINLEATPVISQGNTGTCWSFSSTSFLESEIIRLTGKQIDLSEMFTVRNTYPMKAENYIMRQGKAQFSEGGLAHDVLNAVEKYGIVPNSAFNGLLQDENRHNLSELVAILRSMVETYVKNPNGKLSKKWRAAIDGVLTAYIGGNPTTFEYDGKQYTSASFLEMTTLNPKDYVSITSFTHEPFYSKFVLNIPDNWSNGSFYNVPLNDMIATINYALEKGFTVELDCDVSESTFSSKAGLAVVPTFSENNKKALEGIYPEKQITQKYRQDEFENFTTTDDHLMHITGVLKDQNGTTYYKVKNSWGTDPNRNANGGYVYFSESYMRLKAISVTLHKQAIPKKIATELFIE</sequence>
<dbReference type="PANTHER" id="PTHR10363">
    <property type="entry name" value="BLEOMYCIN HYDROLASE"/>
    <property type="match status" value="1"/>
</dbReference>
<feature type="active site" evidence="5">
    <location>
        <position position="45"/>
    </location>
</feature>
<keyword evidence="6" id="KW-0732">Signal</keyword>
<evidence type="ECO:0000256" key="1">
    <source>
        <dbReference type="ARBA" id="ARBA00022670"/>
    </source>
</evidence>
<dbReference type="AlphaFoldDB" id="A0A5D0HXP7"/>
<dbReference type="OrthoDB" id="9814054at2"/>
<dbReference type="Gene3D" id="3.90.70.10">
    <property type="entry name" value="Cysteine proteinases"/>
    <property type="match status" value="1"/>
</dbReference>
<gene>
    <name evidence="7" type="ORF">FUA24_12870</name>
</gene>
<evidence type="ECO:0000256" key="4">
    <source>
        <dbReference type="PIRNR" id="PIRNR005700"/>
    </source>
</evidence>
<evidence type="ECO:0000313" key="8">
    <source>
        <dbReference type="Proteomes" id="UP000323930"/>
    </source>
</evidence>
<evidence type="ECO:0000256" key="6">
    <source>
        <dbReference type="SAM" id="SignalP"/>
    </source>
</evidence>
<name>A0A5D0HXP7_9FLAO</name>
<dbReference type="GO" id="GO:0005737">
    <property type="term" value="C:cytoplasm"/>
    <property type="evidence" value="ECO:0007669"/>
    <property type="project" value="TreeGrafter"/>
</dbReference>
<organism evidence="7 8">
    <name type="scientific">Seonamhaeicola marinus</name>
    <dbReference type="NCBI Taxonomy" id="1912246"/>
    <lineage>
        <taxon>Bacteria</taxon>
        <taxon>Pseudomonadati</taxon>
        <taxon>Bacteroidota</taxon>
        <taxon>Flavobacteriia</taxon>
        <taxon>Flavobacteriales</taxon>
        <taxon>Flavobacteriaceae</taxon>
    </lineage>
</organism>
<keyword evidence="1 4" id="KW-0645">Protease</keyword>
<feature type="chain" id="PRO_5022964103" description="Aminopeptidase" evidence="6">
    <location>
        <begin position="20"/>
        <end position="374"/>
    </location>
</feature>
<dbReference type="PROSITE" id="PS00139">
    <property type="entry name" value="THIOL_PROTEASE_CYS"/>
    <property type="match status" value="1"/>
</dbReference>
<feature type="active site" evidence="5">
    <location>
        <position position="327"/>
    </location>
</feature>
<dbReference type="Pfam" id="PF03051">
    <property type="entry name" value="Peptidase_C1_2"/>
    <property type="match status" value="1"/>
</dbReference>
<protein>
    <recommendedName>
        <fullName evidence="4">Aminopeptidase</fullName>
    </recommendedName>
</protein>
<dbReference type="RefSeq" id="WP_148542928.1">
    <property type="nucleotide sequence ID" value="NZ_VSDQ01000679.1"/>
</dbReference>
<dbReference type="GO" id="GO:0009636">
    <property type="term" value="P:response to toxic substance"/>
    <property type="evidence" value="ECO:0007669"/>
    <property type="project" value="TreeGrafter"/>
</dbReference>
<keyword evidence="3 4" id="KW-0788">Thiol protease</keyword>
<dbReference type="GO" id="GO:0070005">
    <property type="term" value="F:cysteine-type aminopeptidase activity"/>
    <property type="evidence" value="ECO:0007669"/>
    <property type="project" value="InterPro"/>
</dbReference>
<dbReference type="Proteomes" id="UP000323930">
    <property type="component" value="Unassembled WGS sequence"/>
</dbReference>
<dbReference type="InterPro" id="IPR000169">
    <property type="entry name" value="Pept_cys_AS"/>
</dbReference>
<evidence type="ECO:0000256" key="2">
    <source>
        <dbReference type="ARBA" id="ARBA00022801"/>
    </source>
</evidence>
<keyword evidence="4 7" id="KW-0031">Aminopeptidase</keyword>
<feature type="active site" evidence="5">
    <location>
        <position position="306"/>
    </location>
</feature>
<dbReference type="PIRSF" id="PIRSF005700">
    <property type="entry name" value="PepC"/>
    <property type="match status" value="1"/>
</dbReference>
<keyword evidence="2 4" id="KW-0378">Hydrolase</keyword>
<dbReference type="InterPro" id="IPR004134">
    <property type="entry name" value="Peptidase_C1B"/>
</dbReference>